<feature type="coiled-coil region" evidence="1">
    <location>
        <begin position="428"/>
        <end position="462"/>
    </location>
</feature>
<evidence type="ECO:0000313" key="3">
    <source>
        <dbReference type="EMBL" id="SEL68014.1"/>
    </source>
</evidence>
<organism evidence="3 4">
    <name type="scientific">Colwellia chukchiensis</name>
    <dbReference type="NCBI Taxonomy" id="641665"/>
    <lineage>
        <taxon>Bacteria</taxon>
        <taxon>Pseudomonadati</taxon>
        <taxon>Pseudomonadota</taxon>
        <taxon>Gammaproteobacteria</taxon>
        <taxon>Alteromonadales</taxon>
        <taxon>Colwelliaceae</taxon>
        <taxon>Colwellia</taxon>
    </lineage>
</organism>
<dbReference type="InterPro" id="IPR005646">
    <property type="entry name" value="FapA"/>
</dbReference>
<dbReference type="Pfam" id="PF20250">
    <property type="entry name" value="FapA_N"/>
    <property type="match status" value="1"/>
</dbReference>
<protein>
    <recommendedName>
        <fullName evidence="2">Flagellar Assembly Protein A N-terminal region domain-containing protein</fullName>
    </recommendedName>
</protein>
<evidence type="ECO:0000256" key="1">
    <source>
        <dbReference type="SAM" id="Coils"/>
    </source>
</evidence>
<gene>
    <name evidence="3" type="ORF">SAMN05216262_11745</name>
</gene>
<keyword evidence="1" id="KW-0175">Coiled coil</keyword>
<dbReference type="GO" id="GO:0000902">
    <property type="term" value="P:cell morphogenesis"/>
    <property type="evidence" value="ECO:0007669"/>
    <property type="project" value="InterPro"/>
</dbReference>
<dbReference type="InterPro" id="IPR046866">
    <property type="entry name" value="FapA_N"/>
</dbReference>
<keyword evidence="4" id="KW-1185">Reference proteome</keyword>
<feature type="domain" description="Flagellar Assembly Protein A N-terminal region" evidence="2">
    <location>
        <begin position="86"/>
        <end position="265"/>
    </location>
</feature>
<dbReference type="InterPro" id="IPR046865">
    <property type="entry name" value="FapA_b_solenoid"/>
</dbReference>
<dbReference type="SUPFAM" id="SSF63848">
    <property type="entry name" value="Cell-division inhibitor MinC, C-terminal domain"/>
    <property type="match status" value="1"/>
</dbReference>
<evidence type="ECO:0000259" key="2">
    <source>
        <dbReference type="Pfam" id="PF20250"/>
    </source>
</evidence>
<dbReference type="InterPro" id="IPR036145">
    <property type="entry name" value="MinC_C_sf"/>
</dbReference>
<name>A0A1H7S8E3_9GAMM</name>
<dbReference type="AlphaFoldDB" id="A0A1H7S8E3"/>
<dbReference type="Pfam" id="PF03961">
    <property type="entry name" value="FapA"/>
    <property type="match status" value="1"/>
</dbReference>
<reference evidence="4" key="1">
    <citation type="submission" date="2016-10" db="EMBL/GenBank/DDBJ databases">
        <authorList>
            <person name="Varghese N."/>
            <person name="Submissions S."/>
        </authorList>
    </citation>
    <scope>NUCLEOTIDE SEQUENCE [LARGE SCALE GENOMIC DNA]</scope>
    <source>
        <strain evidence="4">CGMCC 1.9127</strain>
    </source>
</reference>
<dbReference type="PANTHER" id="PTHR38032:SF1">
    <property type="entry name" value="RNA-BINDING PROTEIN KHPB N-TERMINAL DOMAIN-CONTAINING PROTEIN"/>
    <property type="match status" value="1"/>
</dbReference>
<evidence type="ECO:0000313" key="4">
    <source>
        <dbReference type="Proteomes" id="UP000199297"/>
    </source>
</evidence>
<sequence length="561" mass="60724">MSKVSLVTNDKNNIDLILSPIKTKTPLTVDDIYELIESSEYSNLHVNKGNVKNAIAELESVLKPLQENQPGREIKYQVLERRDATISITIAQDNMSASAEISTARGGKHMSAKAILNAAQAANVCKGFSKELLISLAKQAAKEPAGSIVKGEVAQGKLPIDGKNSRIKLLVESAQDRILKPKLLDDGSVDMRDLGDIICVKVGEPLAKKIPFTDGIKGYTVTGEVLEPTPGEDIDMYVGDGTCLSPNNQSILVSTKVGLPRIVKNGLEVDNIYQTNNVDVSTGHVKFEGSVIINGDVCEGMQVSATGDISIGGFVESATLEAGGDITIGTGIIGKKQEVEGCELANISMSVNIKAGGKVFAKYSQYANIESSSLVIENQMMHNIVKVEKTLWVGNEAKANGKLIAGYVSCGESVHAGTIGATAGSMTMITFEDKVKEYLNKIDEIETKIGAESEKCSELKQAANKLSKLPKEKANPELLAKVMSTYQHQAKNMGKLLLDKQSLEETLQTYLSSVYVEATEKLYHGVQVNIAEFNERTRREFGPSRFVYKDRKIHIQPVVTS</sequence>
<proteinExistence type="predicted"/>
<dbReference type="PANTHER" id="PTHR38032">
    <property type="entry name" value="POLYMERASE-RELATED"/>
    <property type="match status" value="1"/>
</dbReference>
<dbReference type="Proteomes" id="UP000199297">
    <property type="component" value="Unassembled WGS sequence"/>
</dbReference>
<dbReference type="STRING" id="641665.GCA_002104455_01524"/>
<dbReference type="EMBL" id="FOBI01000017">
    <property type="protein sequence ID" value="SEL68014.1"/>
    <property type="molecule type" value="Genomic_DNA"/>
</dbReference>
<accession>A0A1H7S8E3</accession>
<dbReference type="OrthoDB" id="5807941at2"/>